<dbReference type="AlphaFoldDB" id="A0A8S2PB66"/>
<sequence>MSVYCSPVWTMALILLLSIFLFCNQIQYSHHFLIPSREELLLVPSVAFRYHSPELPSTSNAKSTDDWVLYAQGWYFEQNPIRSLLARSVLSTTVSNIKEERVAYFTASGKRYRPLCLEGLTTQLCTKTNEEGLVSTQFRISNDNIEKFRQPGGVGGKVLFQLSTINSQQYVKSTSEIYLCDDNGISFISDIDDVSDFYFLHNHSPDLK</sequence>
<proteinExistence type="predicted"/>
<dbReference type="EMBL" id="CAJNOK010015827">
    <property type="protein sequence ID" value="CAF1233002.1"/>
    <property type="molecule type" value="Genomic_DNA"/>
</dbReference>
<evidence type="ECO:0000313" key="2">
    <source>
        <dbReference type="EMBL" id="CAF1233002.1"/>
    </source>
</evidence>
<dbReference type="Proteomes" id="UP000677228">
    <property type="component" value="Unassembled WGS sequence"/>
</dbReference>
<evidence type="ECO:0000313" key="3">
    <source>
        <dbReference type="EMBL" id="CAF4041141.1"/>
    </source>
</evidence>
<evidence type="ECO:0000256" key="1">
    <source>
        <dbReference type="SAM" id="Phobius"/>
    </source>
</evidence>
<keyword evidence="1" id="KW-0812">Transmembrane</keyword>
<organism evidence="3 4">
    <name type="scientific">Didymodactylos carnosus</name>
    <dbReference type="NCBI Taxonomy" id="1234261"/>
    <lineage>
        <taxon>Eukaryota</taxon>
        <taxon>Metazoa</taxon>
        <taxon>Spiralia</taxon>
        <taxon>Gnathifera</taxon>
        <taxon>Rotifera</taxon>
        <taxon>Eurotatoria</taxon>
        <taxon>Bdelloidea</taxon>
        <taxon>Philodinida</taxon>
        <taxon>Philodinidae</taxon>
        <taxon>Didymodactylos</taxon>
    </lineage>
</organism>
<evidence type="ECO:0000313" key="4">
    <source>
        <dbReference type="Proteomes" id="UP000682733"/>
    </source>
</evidence>
<feature type="non-terminal residue" evidence="3">
    <location>
        <position position="208"/>
    </location>
</feature>
<gene>
    <name evidence="2" type="ORF">OVA965_LOCUS25468</name>
    <name evidence="3" type="ORF">TMI583_LOCUS26198</name>
</gene>
<name>A0A8S2PB66_9BILA</name>
<accession>A0A8S2PB66</accession>
<reference evidence="3" key="1">
    <citation type="submission" date="2021-02" db="EMBL/GenBank/DDBJ databases">
        <authorList>
            <person name="Nowell W R."/>
        </authorList>
    </citation>
    <scope>NUCLEOTIDE SEQUENCE</scope>
</reference>
<keyword evidence="1" id="KW-1133">Transmembrane helix</keyword>
<comment type="caution">
    <text evidence="3">The sequence shown here is derived from an EMBL/GenBank/DDBJ whole genome shotgun (WGS) entry which is preliminary data.</text>
</comment>
<dbReference type="Proteomes" id="UP000682733">
    <property type="component" value="Unassembled WGS sequence"/>
</dbReference>
<keyword evidence="1" id="KW-0472">Membrane</keyword>
<protein>
    <submittedName>
        <fullName evidence="3">Uncharacterized protein</fullName>
    </submittedName>
</protein>
<dbReference type="EMBL" id="CAJOBA010037374">
    <property type="protein sequence ID" value="CAF4041141.1"/>
    <property type="molecule type" value="Genomic_DNA"/>
</dbReference>
<feature type="transmembrane region" description="Helical" evidence="1">
    <location>
        <begin position="6"/>
        <end position="23"/>
    </location>
</feature>